<protein>
    <submittedName>
        <fullName evidence="5">Thioredoxin reductase</fullName>
    </submittedName>
</protein>
<organism evidence="5 6">
    <name type="scientific">Agreia bicolorata</name>
    <dbReference type="NCBI Taxonomy" id="110935"/>
    <lineage>
        <taxon>Bacteria</taxon>
        <taxon>Bacillati</taxon>
        <taxon>Actinomycetota</taxon>
        <taxon>Actinomycetes</taxon>
        <taxon>Micrococcales</taxon>
        <taxon>Microbacteriaceae</taxon>
        <taxon>Agreia</taxon>
    </lineage>
</organism>
<dbReference type="Proteomes" id="UP000189735">
    <property type="component" value="Unassembled WGS sequence"/>
</dbReference>
<dbReference type="GO" id="GO:0004791">
    <property type="term" value="F:thioredoxin-disulfide reductase (NADPH) activity"/>
    <property type="evidence" value="ECO:0007669"/>
    <property type="project" value="UniProtKB-EC"/>
</dbReference>
<comment type="catalytic activity">
    <reaction evidence="3">
        <text>[thioredoxin]-dithiol + NADP(+) = [thioredoxin]-disulfide + NADPH + H(+)</text>
        <dbReference type="Rhea" id="RHEA:20345"/>
        <dbReference type="Rhea" id="RHEA-COMP:10698"/>
        <dbReference type="Rhea" id="RHEA-COMP:10700"/>
        <dbReference type="ChEBI" id="CHEBI:15378"/>
        <dbReference type="ChEBI" id="CHEBI:29950"/>
        <dbReference type="ChEBI" id="CHEBI:50058"/>
        <dbReference type="ChEBI" id="CHEBI:57783"/>
        <dbReference type="ChEBI" id="CHEBI:58349"/>
        <dbReference type="EC" id="1.8.1.9"/>
    </reaction>
</comment>
<dbReference type="InterPro" id="IPR036188">
    <property type="entry name" value="FAD/NAD-bd_sf"/>
</dbReference>
<dbReference type="SUPFAM" id="SSF51905">
    <property type="entry name" value="FAD/NAD(P)-binding domain"/>
    <property type="match status" value="1"/>
</dbReference>
<feature type="domain" description="FAD/NAD(P)-binding" evidence="4">
    <location>
        <begin position="28"/>
        <end position="306"/>
    </location>
</feature>
<evidence type="ECO:0000259" key="4">
    <source>
        <dbReference type="Pfam" id="PF07992"/>
    </source>
</evidence>
<sequence>MNHTHPSLASAYSTESAHDTVDVDVDVDVVVVGGGAAGLAAAIALARSRRSVVVVDAGQPRNAPADGAHNVLGHEGIPPLELLARGRAEAEAYGVRILNGLVTGASGAVDDFTLELDGGASHLKARRVVLATGLVDDLPDIPGVREAWGRSVLHCPFCHGWEVRDQRIAVIGRNENAMHQVLLFSQLSDDVTLFLHDAPEPSDEQWEQLAALGVSVVTPRVRRLVVDGSQVRAVEVDGGRSFEVDAVVVAPRFIARTELYEALGGERTLTPFGEQVDGDARGTTAVPGVFVAGNTGQPMAMVAAAAASGVMAGATAHGDLAAADLARAVEKRAQPFSAAMEAKATEAVLGDRRHGI</sequence>
<dbReference type="PANTHER" id="PTHR48105">
    <property type="entry name" value="THIOREDOXIN REDUCTASE 1-RELATED-RELATED"/>
    <property type="match status" value="1"/>
</dbReference>
<dbReference type="AlphaFoldDB" id="A0A1T4Y1C3"/>
<dbReference type="PRINTS" id="PR00368">
    <property type="entry name" value="FADPNR"/>
</dbReference>
<reference evidence="6" key="1">
    <citation type="submission" date="2017-02" db="EMBL/GenBank/DDBJ databases">
        <authorList>
            <person name="Varghese N."/>
            <person name="Submissions S."/>
        </authorList>
    </citation>
    <scope>NUCLEOTIDE SEQUENCE [LARGE SCALE GENOMIC DNA]</scope>
    <source>
        <strain evidence="6">VKM Ac-2052</strain>
    </source>
</reference>
<evidence type="ECO:0000256" key="2">
    <source>
        <dbReference type="ARBA" id="ARBA00023002"/>
    </source>
</evidence>
<evidence type="ECO:0000313" key="6">
    <source>
        <dbReference type="Proteomes" id="UP000189735"/>
    </source>
</evidence>
<dbReference type="Gene3D" id="3.50.50.60">
    <property type="entry name" value="FAD/NAD(P)-binding domain"/>
    <property type="match status" value="2"/>
</dbReference>
<dbReference type="PRINTS" id="PR00469">
    <property type="entry name" value="PNDRDTASEII"/>
</dbReference>
<dbReference type="InterPro" id="IPR050097">
    <property type="entry name" value="Ferredoxin-NADP_redctase_2"/>
</dbReference>
<keyword evidence="2" id="KW-0560">Oxidoreductase</keyword>
<dbReference type="Pfam" id="PF07992">
    <property type="entry name" value="Pyr_redox_2"/>
    <property type="match status" value="1"/>
</dbReference>
<evidence type="ECO:0000256" key="3">
    <source>
        <dbReference type="ARBA" id="ARBA00048132"/>
    </source>
</evidence>
<name>A0A1T4Y1C3_9MICO</name>
<dbReference type="RefSeq" id="WP_078714305.1">
    <property type="nucleotide sequence ID" value="NZ_FUYG01000005.1"/>
</dbReference>
<accession>A0A1T4Y1C3</accession>
<dbReference type="InterPro" id="IPR023753">
    <property type="entry name" value="FAD/NAD-binding_dom"/>
</dbReference>
<gene>
    <name evidence="5" type="ORF">SAMN06295879_2032</name>
</gene>
<keyword evidence="1" id="KW-0285">Flavoprotein</keyword>
<proteinExistence type="predicted"/>
<dbReference type="EMBL" id="FUYG01000005">
    <property type="protein sequence ID" value="SKA95576.1"/>
    <property type="molecule type" value="Genomic_DNA"/>
</dbReference>
<evidence type="ECO:0000313" key="5">
    <source>
        <dbReference type="EMBL" id="SKA95576.1"/>
    </source>
</evidence>
<evidence type="ECO:0000256" key="1">
    <source>
        <dbReference type="ARBA" id="ARBA00022630"/>
    </source>
</evidence>